<sequence length="219" mass="23434">MTTTVEVESEIVPPFSFVAPNGLHALPIAPSPEERAGLSREFVRELYSSGNEAIWEPSAPFYAALAEYMADNGFAYSAMGLFAREEGGVAQCALTVAVAKTDQTDTEIAAQGILAALSGNPYNDARWLDLPCGPAVSCVRVNELTVQPEVTRADGPVELLTGQIQVHVPFSTGPYTVVFTLDTAAMDYWAEFCNMMSAILQTISFESPSEDLSSVSIPA</sequence>
<dbReference type="PATRIC" id="fig|1352936.5.peg.3738"/>
<dbReference type="Proteomes" id="UP000017984">
    <property type="component" value="Chromosome"/>
</dbReference>
<evidence type="ECO:0000313" key="1">
    <source>
        <dbReference type="EMBL" id="EST30574.1"/>
    </source>
</evidence>
<name>V6KNJ0_STRRC</name>
<keyword evidence="2" id="KW-1185">Reference proteome</keyword>
<organism evidence="1 2">
    <name type="scientific">Streptomyces roseochromogenus subsp. oscitans DS 12.976</name>
    <dbReference type="NCBI Taxonomy" id="1352936"/>
    <lineage>
        <taxon>Bacteria</taxon>
        <taxon>Bacillati</taxon>
        <taxon>Actinomycetota</taxon>
        <taxon>Actinomycetes</taxon>
        <taxon>Kitasatosporales</taxon>
        <taxon>Streptomycetaceae</taxon>
        <taxon>Streptomyces</taxon>
    </lineage>
</organism>
<comment type="caution">
    <text evidence="1">The sequence shown here is derived from an EMBL/GenBank/DDBJ whole genome shotgun (WGS) entry which is preliminary data.</text>
</comment>
<accession>V6KNJ0</accession>
<dbReference type="OrthoDB" id="4142474at2"/>
<dbReference type="STRING" id="1352936.M878_17815"/>
<proteinExistence type="predicted"/>
<dbReference type="AlphaFoldDB" id="V6KNJ0"/>
<protein>
    <submittedName>
        <fullName evidence="1">Uncharacterized protein</fullName>
    </submittedName>
</protein>
<dbReference type="EMBL" id="AWQX01000158">
    <property type="protein sequence ID" value="EST30574.1"/>
    <property type="molecule type" value="Genomic_DNA"/>
</dbReference>
<reference evidence="1 2" key="1">
    <citation type="journal article" date="2014" name="Genome Announc.">
        <title>Draft Genome Sequence of Streptomyces roseochromogenes subsp. oscitans DS 12.976, Producer of the Aminocoumarin Antibiotic Clorobiocin.</title>
        <authorList>
            <person name="Ruckert C."/>
            <person name="Kalinowski J."/>
            <person name="Heide L."/>
            <person name="Apel A.K."/>
        </authorList>
    </citation>
    <scope>NUCLEOTIDE SEQUENCE [LARGE SCALE GENOMIC DNA]</scope>
    <source>
        <strain evidence="1 2">DS 12.976</strain>
    </source>
</reference>
<gene>
    <name evidence="1" type="ORF">M878_17815</name>
</gene>
<evidence type="ECO:0000313" key="2">
    <source>
        <dbReference type="Proteomes" id="UP000017984"/>
    </source>
</evidence>
<dbReference type="RefSeq" id="WP_023547514.1">
    <property type="nucleotide sequence ID" value="NZ_CM002285.1"/>
</dbReference>
<dbReference type="HOGENOM" id="CLU_099053_0_0_11"/>